<protein>
    <recommendedName>
        <fullName evidence="4">Protein FAM24A</fullName>
    </recommendedName>
</protein>
<evidence type="ECO:0008006" key="4">
    <source>
        <dbReference type="Google" id="ProtNLM"/>
    </source>
</evidence>
<keyword evidence="1" id="KW-1133">Transmembrane helix</keyword>
<keyword evidence="1" id="KW-0472">Membrane</keyword>
<evidence type="ECO:0000313" key="2">
    <source>
        <dbReference type="EMBL" id="CAI9178260.1"/>
    </source>
</evidence>
<proteinExistence type="predicted"/>
<keyword evidence="3" id="KW-1185">Reference proteome</keyword>
<accession>A0ABN8ZWG1</accession>
<reference evidence="2" key="1">
    <citation type="submission" date="2023-04" db="EMBL/GenBank/DDBJ databases">
        <authorList>
            <consortium name="ELIXIR-Norway"/>
        </authorList>
    </citation>
    <scope>NUCLEOTIDE SEQUENCE [LARGE SCALE GENOMIC DNA]</scope>
</reference>
<evidence type="ECO:0000256" key="1">
    <source>
        <dbReference type="SAM" id="Phobius"/>
    </source>
</evidence>
<name>A0ABN8ZWG1_RANTA</name>
<feature type="transmembrane region" description="Helical" evidence="1">
    <location>
        <begin position="12"/>
        <end position="34"/>
    </location>
</feature>
<keyword evidence="1" id="KW-0812">Transmembrane</keyword>
<gene>
    <name evidence="2" type="ORF">MRATA1EN1_LOCUS27222</name>
</gene>
<organism evidence="2 3">
    <name type="scientific">Rangifer tarandus platyrhynchus</name>
    <name type="common">Svalbard reindeer</name>
    <dbReference type="NCBI Taxonomy" id="3082113"/>
    <lineage>
        <taxon>Eukaryota</taxon>
        <taxon>Metazoa</taxon>
        <taxon>Chordata</taxon>
        <taxon>Craniata</taxon>
        <taxon>Vertebrata</taxon>
        <taxon>Euteleostomi</taxon>
        <taxon>Mammalia</taxon>
        <taxon>Eutheria</taxon>
        <taxon>Laurasiatheria</taxon>
        <taxon>Artiodactyla</taxon>
        <taxon>Ruminantia</taxon>
        <taxon>Pecora</taxon>
        <taxon>Cervidae</taxon>
        <taxon>Odocoileinae</taxon>
        <taxon>Rangifer</taxon>
    </lineage>
</organism>
<evidence type="ECO:0000313" key="3">
    <source>
        <dbReference type="Proteomes" id="UP001176941"/>
    </source>
</evidence>
<dbReference type="Proteomes" id="UP001176941">
    <property type="component" value="Chromosome 7"/>
</dbReference>
<sequence>MILERLDFKIMITVAGGLLMAASLLMCFIICLSYKVAKSVKEEKTVRMANTPLTPNPQMGSWGSCLSGVIPGPVATPWVRSGTAGGFERTEVGRVESGFLPLPIWGCELTNGVFSAAGSALLCRPLASPGSPSAG</sequence>
<dbReference type="EMBL" id="OX459943">
    <property type="protein sequence ID" value="CAI9178260.1"/>
    <property type="molecule type" value="Genomic_DNA"/>
</dbReference>